<dbReference type="Pfam" id="PF00672">
    <property type="entry name" value="HAMP"/>
    <property type="match status" value="1"/>
</dbReference>
<dbReference type="Pfam" id="PF00015">
    <property type="entry name" value="MCPsignal"/>
    <property type="match status" value="1"/>
</dbReference>
<dbReference type="SUPFAM" id="SSF58104">
    <property type="entry name" value="Methyl-accepting chemotaxis protein (MCP) signaling domain"/>
    <property type="match status" value="1"/>
</dbReference>
<dbReference type="SMART" id="SM00283">
    <property type="entry name" value="MA"/>
    <property type="match status" value="1"/>
</dbReference>
<evidence type="ECO:0000256" key="4">
    <source>
        <dbReference type="ARBA" id="ARBA00022989"/>
    </source>
</evidence>
<dbReference type="InterPro" id="IPR009875">
    <property type="entry name" value="PilZ_domain"/>
</dbReference>
<evidence type="ECO:0000256" key="7">
    <source>
        <dbReference type="ARBA" id="ARBA00029447"/>
    </source>
</evidence>
<dbReference type="PROSITE" id="PS50885">
    <property type="entry name" value="HAMP"/>
    <property type="match status" value="1"/>
</dbReference>
<keyword evidence="4 9" id="KW-1133">Transmembrane helix</keyword>
<name>A0A858R614_9PROT</name>
<dbReference type="PROSITE" id="PS50111">
    <property type="entry name" value="CHEMOTAXIS_TRANSDUC_2"/>
    <property type="match status" value="1"/>
</dbReference>
<dbReference type="Gene3D" id="1.10.287.950">
    <property type="entry name" value="Methyl-accepting chemotaxis protein"/>
    <property type="match status" value="1"/>
</dbReference>
<keyword evidence="3 9" id="KW-0812">Transmembrane</keyword>
<evidence type="ECO:0000256" key="8">
    <source>
        <dbReference type="PROSITE-ProRule" id="PRU00284"/>
    </source>
</evidence>
<dbReference type="SMART" id="SM01049">
    <property type="entry name" value="Cache_2"/>
    <property type="match status" value="1"/>
</dbReference>
<evidence type="ECO:0000256" key="5">
    <source>
        <dbReference type="ARBA" id="ARBA00023136"/>
    </source>
</evidence>
<proteinExistence type="inferred from homology"/>
<dbReference type="KEGG" id="acru:HHL28_04805"/>
<keyword evidence="5 9" id="KW-0472">Membrane</keyword>
<dbReference type="GO" id="GO:0007165">
    <property type="term" value="P:signal transduction"/>
    <property type="evidence" value="ECO:0007669"/>
    <property type="project" value="UniProtKB-KW"/>
</dbReference>
<dbReference type="PANTHER" id="PTHR32089:SF112">
    <property type="entry name" value="LYSOZYME-LIKE PROTEIN-RELATED"/>
    <property type="match status" value="1"/>
</dbReference>
<dbReference type="InterPro" id="IPR033480">
    <property type="entry name" value="sCache_2"/>
</dbReference>
<dbReference type="GO" id="GO:0005886">
    <property type="term" value="C:plasma membrane"/>
    <property type="evidence" value="ECO:0007669"/>
    <property type="project" value="UniProtKB-SubCell"/>
</dbReference>
<evidence type="ECO:0000256" key="9">
    <source>
        <dbReference type="SAM" id="Phobius"/>
    </source>
</evidence>
<keyword evidence="6 8" id="KW-0807">Transducer</keyword>
<evidence type="ECO:0000256" key="1">
    <source>
        <dbReference type="ARBA" id="ARBA00004651"/>
    </source>
</evidence>
<gene>
    <name evidence="12" type="ORF">HHL28_04805</name>
</gene>
<protein>
    <submittedName>
        <fullName evidence="12">HAMP domain-containing protein</fullName>
    </submittedName>
</protein>
<evidence type="ECO:0000313" key="13">
    <source>
        <dbReference type="Proteomes" id="UP000501891"/>
    </source>
</evidence>
<evidence type="ECO:0000259" key="11">
    <source>
        <dbReference type="PROSITE" id="PS50885"/>
    </source>
</evidence>
<evidence type="ECO:0000256" key="6">
    <source>
        <dbReference type="ARBA" id="ARBA00023224"/>
    </source>
</evidence>
<feature type="domain" description="HAMP" evidence="11">
    <location>
        <begin position="217"/>
        <end position="270"/>
    </location>
</feature>
<dbReference type="AlphaFoldDB" id="A0A858R614"/>
<dbReference type="Gene3D" id="2.40.10.220">
    <property type="entry name" value="predicted glycosyltransferase like domains"/>
    <property type="match status" value="1"/>
</dbReference>
<dbReference type="InterPro" id="IPR004089">
    <property type="entry name" value="MCPsignal_dom"/>
</dbReference>
<feature type="transmembrane region" description="Helical" evidence="9">
    <location>
        <begin position="195"/>
        <end position="215"/>
    </location>
</feature>
<evidence type="ECO:0000256" key="3">
    <source>
        <dbReference type="ARBA" id="ARBA00022692"/>
    </source>
</evidence>
<comment type="subcellular location">
    <subcellularLocation>
        <location evidence="1">Cell membrane</location>
        <topology evidence="1">Multi-pass membrane protein</topology>
    </subcellularLocation>
</comment>
<evidence type="ECO:0000256" key="2">
    <source>
        <dbReference type="ARBA" id="ARBA00022475"/>
    </source>
</evidence>
<dbReference type="SUPFAM" id="SSF141371">
    <property type="entry name" value="PilZ domain-like"/>
    <property type="match status" value="1"/>
</dbReference>
<dbReference type="EMBL" id="CP051775">
    <property type="protein sequence ID" value="QJE72506.1"/>
    <property type="molecule type" value="Genomic_DNA"/>
</dbReference>
<dbReference type="PANTHER" id="PTHR32089">
    <property type="entry name" value="METHYL-ACCEPTING CHEMOTAXIS PROTEIN MCPB"/>
    <property type="match status" value="1"/>
</dbReference>
<dbReference type="GO" id="GO:0035438">
    <property type="term" value="F:cyclic-di-GMP binding"/>
    <property type="evidence" value="ECO:0007669"/>
    <property type="project" value="InterPro"/>
</dbReference>
<comment type="similarity">
    <text evidence="7">Belongs to the methyl-accepting chemotaxis (MCP) protein family.</text>
</comment>
<dbReference type="Gene3D" id="3.30.450.20">
    <property type="entry name" value="PAS domain"/>
    <property type="match status" value="1"/>
</dbReference>
<dbReference type="InterPro" id="IPR003660">
    <property type="entry name" value="HAMP_dom"/>
</dbReference>
<keyword evidence="13" id="KW-1185">Reference proteome</keyword>
<feature type="domain" description="Methyl-accepting transducer" evidence="10">
    <location>
        <begin position="296"/>
        <end position="539"/>
    </location>
</feature>
<keyword evidence="2" id="KW-1003">Cell membrane</keyword>
<evidence type="ECO:0000259" key="10">
    <source>
        <dbReference type="PROSITE" id="PS50111"/>
    </source>
</evidence>
<dbReference type="Proteomes" id="UP000501891">
    <property type="component" value="Chromosome"/>
</dbReference>
<dbReference type="SMART" id="SM00304">
    <property type="entry name" value="HAMP"/>
    <property type="match status" value="1"/>
</dbReference>
<sequence length="667" mass="70646">MPTADFLRNLTIPQRLSAIVGVFVLGILLLIAFSLYALQGSVMDGRKTLAQSAVQSAHSVVAAYGEREAKGTLSRADAQAAALAALRAMRFDGGEYVWVNDTRHVMVMHPVKPELDGKDMSGFKDPAGTQIFQLFVSTATAAEAGGFVDYMWPKPGHDEPVAKTSYVRQYQPWGWVIGSGVYVDEVQAEAWRESVMVLAEAFIVSTLAILLAVWVGRDLLRAFGRLTTATQRLADGALETEIADSDLRNEIGAMARALTIFRDGLATARRLAREQAAEQEAKLRRQEAQEQLARDFNAAVSGQLRAVAAAATELEATAASLLQQAEQTGSLSDRVADQAGQARSNSEAVAAAAEELTASTGEIGHQVERTTMTTGEAVENAAQAETIVKDLAAVVTDVNAVVSFIQDIAAQTNLLALNATIEAARAGEAGKGFAVVAGEVKALANQTARATEDIQAKVQAVQAAAAHAGQAINAIARTVAAVDESSTAIASAVTEQGAATDEISRNIHHAAHMTAEVAASMGQMRESAISTKAASTQLFAAAGELSEKAEGLRREVEDFLSAMASAQDRRRFARRDMDLPAALTLPGNRKDPSRTGQGRLLNLSDGGAAVRVDLPAHVGEEVTLELSGETLAGRVVDVTDGVIRLQFRHDDRTTAAVHKLHDRLLAA</sequence>
<accession>A0A858R614</accession>
<evidence type="ECO:0000313" key="12">
    <source>
        <dbReference type="EMBL" id="QJE72506.1"/>
    </source>
</evidence>
<organism evidence="12 13">
    <name type="scientific">Aerophototrophica crusticola</name>
    <dbReference type="NCBI Taxonomy" id="1709002"/>
    <lineage>
        <taxon>Bacteria</taxon>
        <taxon>Pseudomonadati</taxon>
        <taxon>Pseudomonadota</taxon>
        <taxon>Alphaproteobacteria</taxon>
        <taxon>Rhodospirillales</taxon>
        <taxon>Rhodospirillaceae</taxon>
        <taxon>Aerophototrophica</taxon>
    </lineage>
</organism>
<dbReference type="Gene3D" id="6.10.340.10">
    <property type="match status" value="1"/>
</dbReference>
<dbReference type="Pfam" id="PF07238">
    <property type="entry name" value="PilZ"/>
    <property type="match status" value="1"/>
</dbReference>
<feature type="transmembrane region" description="Helical" evidence="9">
    <location>
        <begin position="16"/>
        <end position="38"/>
    </location>
</feature>
<reference evidence="12" key="1">
    <citation type="submission" date="2020-04" db="EMBL/GenBank/DDBJ databases">
        <title>A desert anoxygenic phototrophic bacterium fixes CO2 using RubisCO under aerobic conditions.</title>
        <authorList>
            <person name="Tang K."/>
        </authorList>
    </citation>
    <scope>NUCLEOTIDE SEQUENCE [LARGE SCALE GENOMIC DNA]</scope>
    <source>
        <strain evidence="12">MIMtkB3</strain>
    </source>
</reference>
<dbReference type="Pfam" id="PF17200">
    <property type="entry name" value="sCache_2"/>
    <property type="match status" value="1"/>
</dbReference>